<evidence type="ECO:0000313" key="5">
    <source>
        <dbReference type="EMBL" id="MCS5711213.1"/>
    </source>
</evidence>
<dbReference type="GO" id="GO:0045944">
    <property type="term" value="P:positive regulation of transcription by RNA polymerase II"/>
    <property type="evidence" value="ECO:0007669"/>
    <property type="project" value="TreeGrafter"/>
</dbReference>
<dbReference type="PROSITE" id="PS50297">
    <property type="entry name" value="ANK_REP_REGION"/>
    <property type="match status" value="2"/>
</dbReference>
<gene>
    <name evidence="4" type="primary">ankX_6</name>
    <name evidence="5" type="ORF">HT99x_007190</name>
    <name evidence="4" type="ORF">HT99x_01675</name>
</gene>
<dbReference type="RefSeq" id="WP_075066303.1">
    <property type="nucleotide sequence ID" value="NZ_LKAJ02000001.1"/>
</dbReference>
<dbReference type="PROSITE" id="PS50088">
    <property type="entry name" value="ANK_REPEAT"/>
    <property type="match status" value="2"/>
</dbReference>
<keyword evidence="4" id="KW-0808">Transferase</keyword>
<dbReference type="Gene3D" id="1.25.40.20">
    <property type="entry name" value="Ankyrin repeat-containing domain"/>
    <property type="match status" value="2"/>
</dbReference>
<proteinExistence type="predicted"/>
<reference evidence="4" key="1">
    <citation type="submission" date="2015-09" db="EMBL/GenBank/DDBJ databases">
        <title>Draft Genome Sequences of Two Novel Amoeba-resistant Intranuclear Bacteria, Candidatus Berkiella cookevillensis and Candidatus Berkiella aquae.</title>
        <authorList>
            <person name="Mehari Y.T."/>
            <person name="Arivett B.A."/>
            <person name="Farone A.L."/>
            <person name="Gunderson J.H."/>
            <person name="Farone M.B."/>
        </authorList>
    </citation>
    <scope>NUCLEOTIDE SEQUENCE [LARGE SCALE GENOMIC DNA]</scope>
    <source>
        <strain evidence="4">HT99</strain>
    </source>
</reference>
<dbReference type="SUPFAM" id="SSF48403">
    <property type="entry name" value="Ankyrin repeat"/>
    <property type="match status" value="1"/>
</dbReference>
<comment type="caution">
    <text evidence="4">The sequence shown here is derived from an EMBL/GenBank/DDBJ whole genome shotgun (WGS) entry which is preliminary data.</text>
</comment>
<dbReference type="InterPro" id="IPR036770">
    <property type="entry name" value="Ankyrin_rpt-contain_sf"/>
</dbReference>
<dbReference type="Pfam" id="PF12796">
    <property type="entry name" value="Ank_2"/>
    <property type="match status" value="1"/>
</dbReference>
<evidence type="ECO:0000256" key="2">
    <source>
        <dbReference type="ARBA" id="ARBA00023043"/>
    </source>
</evidence>
<dbReference type="GO" id="GO:0016740">
    <property type="term" value="F:transferase activity"/>
    <property type="evidence" value="ECO:0007669"/>
    <property type="project" value="UniProtKB-KW"/>
</dbReference>
<keyword evidence="6" id="KW-1185">Reference proteome</keyword>
<dbReference type="PANTHER" id="PTHR24193">
    <property type="entry name" value="ANKYRIN REPEAT PROTEIN"/>
    <property type="match status" value="1"/>
</dbReference>
<feature type="repeat" description="ANK" evidence="3">
    <location>
        <begin position="9"/>
        <end position="41"/>
    </location>
</feature>
<evidence type="ECO:0000313" key="4">
    <source>
        <dbReference type="EMBL" id="KRG21119.1"/>
    </source>
</evidence>
<dbReference type="InterPro" id="IPR002110">
    <property type="entry name" value="Ankyrin_rpt"/>
</dbReference>
<dbReference type="EMBL" id="LKAJ01000006">
    <property type="protein sequence ID" value="KRG21119.1"/>
    <property type="molecule type" value="Genomic_DNA"/>
</dbReference>
<dbReference type="SMART" id="SM00248">
    <property type="entry name" value="ANK"/>
    <property type="match status" value="4"/>
</dbReference>
<dbReference type="GO" id="GO:0000976">
    <property type="term" value="F:transcription cis-regulatory region binding"/>
    <property type="evidence" value="ECO:0007669"/>
    <property type="project" value="TreeGrafter"/>
</dbReference>
<keyword evidence="1" id="KW-0677">Repeat</keyword>
<evidence type="ECO:0000256" key="1">
    <source>
        <dbReference type="ARBA" id="ARBA00022737"/>
    </source>
</evidence>
<organism evidence="4">
    <name type="scientific">Candidatus Berkiella aquae</name>
    <dbReference type="NCBI Taxonomy" id="295108"/>
    <lineage>
        <taxon>Bacteria</taxon>
        <taxon>Pseudomonadati</taxon>
        <taxon>Pseudomonadota</taxon>
        <taxon>Gammaproteobacteria</taxon>
        <taxon>Candidatus Berkiellales</taxon>
        <taxon>Candidatus Berkiellaceae</taxon>
        <taxon>Candidatus Berkiella</taxon>
    </lineage>
</organism>
<sequence length="329" mass="35860">MISGTKNSNGETALHLAVINNRLEIVLLLLKNGANIEAKNSNDETALHLATRRGNYKIIQQLLKHGANVEARNANGETPFHHAKNKPPIIQLLLANKAKINAKDNDGNTVLHKTRGYHTEFLLDNGADITVQNNDGKTPLQLAAGSDFTSISEQFLSIIIKKISAFGRFDCLQEDFYLSFLKKTLSADSKNWQEELAIAAKEESIDTPASMISKISTYTKNEDKLPIIKIIERQYANAMALAKTSSLTSGILLPNIDYKIPLSSIEEGLKALSLSTTSSSSLAEDAVTPSPTLLLWGNHQANEAAAALDANEYCSDDELTSGISKSVRR</sequence>
<dbReference type="Pfam" id="PF13606">
    <property type="entry name" value="Ank_3"/>
    <property type="match status" value="1"/>
</dbReference>
<dbReference type="EC" id="2.7.1.-" evidence="4"/>
<dbReference type="EMBL" id="LKAJ02000001">
    <property type="protein sequence ID" value="MCS5711213.1"/>
    <property type="molecule type" value="Genomic_DNA"/>
</dbReference>
<dbReference type="STRING" id="295108.HT99x_01675"/>
<dbReference type="PRINTS" id="PR01415">
    <property type="entry name" value="ANKYRIN"/>
</dbReference>
<dbReference type="InterPro" id="IPR050663">
    <property type="entry name" value="Ankyrin-SOCS_Box"/>
</dbReference>
<protein>
    <submittedName>
        <fullName evidence="5">Ankyrin repeat domain-containing protein</fullName>
    </submittedName>
    <submittedName>
        <fullName evidence="4">Phosphocholine transferase AnkX</fullName>
        <ecNumber evidence="4">2.7.1.-</ecNumber>
    </submittedName>
</protein>
<keyword evidence="2 3" id="KW-0040">ANK repeat</keyword>
<reference evidence="5" key="2">
    <citation type="journal article" date="2016" name="Genome Announc.">
        <title>Draft Genome Sequences of Two Novel Amoeba-Resistant Intranuclear Bacteria, 'Candidatus Berkiella cookevillensis' and 'Candidatus Berkiella aquae'.</title>
        <authorList>
            <person name="Mehari Y.T."/>
            <person name="Arivett B.A."/>
            <person name="Farone A.L."/>
            <person name="Gunderson J.H."/>
            <person name="Farone M.B."/>
        </authorList>
    </citation>
    <scope>NUCLEOTIDE SEQUENCE</scope>
    <source>
        <strain evidence="5">HT99</strain>
    </source>
</reference>
<dbReference type="PANTHER" id="PTHR24193:SF121">
    <property type="entry name" value="ADA2A-CONTAINING COMPLEX COMPONENT 3, ISOFORM D"/>
    <property type="match status" value="1"/>
</dbReference>
<reference evidence="5" key="3">
    <citation type="submission" date="2021-06" db="EMBL/GenBank/DDBJ databases">
        <title>Genomic Description and Analysis of Intracellular Bacteria, Candidatus Berkiella cookevillensis and Candidatus Berkiella aquae.</title>
        <authorList>
            <person name="Kidane D.T."/>
            <person name="Mehari Y.T."/>
            <person name="Rice F.C."/>
            <person name="Arivett B.A."/>
            <person name="Farone A.L."/>
            <person name="Berk S.G."/>
            <person name="Farone M.B."/>
        </authorList>
    </citation>
    <scope>NUCLEOTIDE SEQUENCE</scope>
    <source>
        <strain evidence="5">HT99</strain>
    </source>
</reference>
<name>A0A0Q9YKB4_9GAMM</name>
<evidence type="ECO:0000256" key="3">
    <source>
        <dbReference type="PROSITE-ProRule" id="PRU00023"/>
    </source>
</evidence>
<dbReference type="AlphaFoldDB" id="A0A0Q9YKB4"/>
<feature type="repeat" description="ANK" evidence="3">
    <location>
        <begin position="42"/>
        <end position="74"/>
    </location>
</feature>
<dbReference type="OrthoDB" id="5653638at2"/>
<accession>A0A0Q9YKB4</accession>
<dbReference type="Proteomes" id="UP000051497">
    <property type="component" value="Unassembled WGS sequence"/>
</dbReference>
<evidence type="ECO:0000313" key="6">
    <source>
        <dbReference type="Proteomes" id="UP000051497"/>
    </source>
</evidence>